<comment type="similarity">
    <text evidence="5 18">Belongs to the pyruvate kinase family.</text>
</comment>
<dbReference type="Pfam" id="PF00224">
    <property type="entry name" value="PK"/>
    <property type="match status" value="1"/>
</dbReference>
<reference evidence="22 23" key="1">
    <citation type="submission" date="2019-04" db="EMBL/GenBank/DDBJ databases">
        <title>Isachenkonia alkalipeptolytica gen. nov. sp. nov. a new anaerobic, alkiliphilic organothrophic bacterium capable to reduce synthesized ferrihydrite isolated from a soda lake.</title>
        <authorList>
            <person name="Toshchakov S.V."/>
            <person name="Zavarzina D.G."/>
            <person name="Zhilina T.N."/>
            <person name="Kostrikina N.A."/>
            <person name="Kublanov I.V."/>
        </authorList>
    </citation>
    <scope>NUCLEOTIDE SEQUENCE [LARGE SCALE GENOMIC DNA]</scope>
    <source>
        <strain evidence="22 23">Z-1701</strain>
    </source>
</reference>
<gene>
    <name evidence="22" type="primary">pyk</name>
    <name evidence="22" type="ORF">ISALK_02220</name>
</gene>
<dbReference type="Gene3D" id="3.50.30.10">
    <property type="entry name" value="Phosphohistidine domain"/>
    <property type="match status" value="1"/>
</dbReference>
<dbReference type="SUPFAM" id="SSF51621">
    <property type="entry name" value="Phosphoenolpyruvate/pyruvate domain"/>
    <property type="match status" value="1"/>
</dbReference>
<dbReference type="InterPro" id="IPR001697">
    <property type="entry name" value="Pyr_Knase"/>
</dbReference>
<evidence type="ECO:0000256" key="3">
    <source>
        <dbReference type="ARBA" id="ARBA00004997"/>
    </source>
</evidence>
<evidence type="ECO:0000256" key="13">
    <source>
        <dbReference type="ARBA" id="ARBA00022842"/>
    </source>
</evidence>
<comment type="cofactor">
    <cofactor evidence="1">
        <name>Mg(2+)</name>
        <dbReference type="ChEBI" id="CHEBI:18420"/>
    </cofactor>
</comment>
<feature type="domain" description="PEP-utilising enzyme mobile" evidence="20">
    <location>
        <begin position="504"/>
        <end position="574"/>
    </location>
</feature>
<dbReference type="EC" id="2.7.1.40" evidence="6 17"/>
<evidence type="ECO:0000256" key="4">
    <source>
        <dbReference type="ARBA" id="ARBA00006237"/>
    </source>
</evidence>
<dbReference type="EMBL" id="SUMG01000002">
    <property type="protein sequence ID" value="NBG87308.1"/>
    <property type="molecule type" value="Genomic_DNA"/>
</dbReference>
<evidence type="ECO:0000256" key="15">
    <source>
        <dbReference type="ARBA" id="ARBA00023152"/>
    </source>
</evidence>
<dbReference type="InterPro" id="IPR015793">
    <property type="entry name" value="Pyrv_Knase_brl"/>
</dbReference>
<evidence type="ECO:0000256" key="14">
    <source>
        <dbReference type="ARBA" id="ARBA00022958"/>
    </source>
</evidence>
<comment type="caution">
    <text evidence="22">The sequence shown here is derived from an EMBL/GenBank/DDBJ whole genome shotgun (WGS) entry which is preliminary data.</text>
</comment>
<keyword evidence="10" id="KW-0547">Nucleotide-binding</keyword>
<proteinExistence type="inferred from homology"/>
<dbReference type="NCBIfam" id="TIGR01064">
    <property type="entry name" value="pyruv_kin"/>
    <property type="match status" value="1"/>
</dbReference>
<name>A0AA43XI88_9CLOT</name>
<evidence type="ECO:0000259" key="19">
    <source>
        <dbReference type="Pfam" id="PF00224"/>
    </source>
</evidence>
<evidence type="ECO:0000256" key="17">
    <source>
        <dbReference type="NCBIfam" id="TIGR01064"/>
    </source>
</evidence>
<evidence type="ECO:0000259" key="21">
    <source>
        <dbReference type="Pfam" id="PF02887"/>
    </source>
</evidence>
<dbReference type="RefSeq" id="WP_160718620.1">
    <property type="nucleotide sequence ID" value="NZ_SUMG01000002.1"/>
</dbReference>
<evidence type="ECO:0000256" key="12">
    <source>
        <dbReference type="ARBA" id="ARBA00022840"/>
    </source>
</evidence>
<dbReference type="GO" id="GO:0004743">
    <property type="term" value="F:pyruvate kinase activity"/>
    <property type="evidence" value="ECO:0007669"/>
    <property type="project" value="UniProtKB-UniRule"/>
</dbReference>
<evidence type="ECO:0000313" key="23">
    <source>
        <dbReference type="Proteomes" id="UP000449710"/>
    </source>
</evidence>
<dbReference type="Gene3D" id="3.40.1380.20">
    <property type="entry name" value="Pyruvate kinase, C-terminal domain"/>
    <property type="match status" value="1"/>
</dbReference>
<sequence>MKKTKVVCTIGPASESYEILQNLVQNGMNVARLNFSHGNHEEHQARIEEIKKVREDLEVPLAIMLDTKGPEIRTGKFKVDKVELKEGDSYIITTRDILGDHTMASVSYEGIVGDLEIGDKILIDDGLVSLKVEGFLNDTDIQCTVENQGEIKDHKGVNLPGVKTNLPALTDKDIEDIKFGIRMGVDFIAPSFIRKAEDVLDIKRILEDHGGDSIQIIPKIENQEGVDNLDEIIEVSDGIMVARGDLGVEVPTEEIALIQKDMIRRCNAVGKPVITATQMLDSMIRNPRPTRAEVTDVSNAILDGSDAIMLSGETAAGKYPEEAVMTMANIAIRTEQSINYGKKLKERGSETTPSVTDAISYATCTTAMDLGAAAIITATSSGHTARMVSKFRPSSGIIAATTKEHVRRQLSLSWGVYSMLMEDLEGTDDIINLSVMEALKENHIQAGDLVVITAGVPVGVSGTTNLIKVHVASDILLSGKGIGNYSITGRAVIVEDNEDLDKVEPGDVLVSYATSRNFIEAIERAGAVVVEEGGLTSHAAIVGLNLHKTTVVGVDGATTKLNTGDIITVDGKTGLIYSGKSKVL</sequence>
<dbReference type="GO" id="GO:0006950">
    <property type="term" value="P:response to stress"/>
    <property type="evidence" value="ECO:0007669"/>
    <property type="project" value="UniProtKB-ARBA"/>
</dbReference>
<dbReference type="AlphaFoldDB" id="A0AA43XI88"/>
<protein>
    <recommendedName>
        <fullName evidence="7 17">Pyruvate kinase</fullName>
        <ecNumber evidence="6 17">2.7.1.40</ecNumber>
    </recommendedName>
</protein>
<evidence type="ECO:0000259" key="20">
    <source>
        <dbReference type="Pfam" id="PF00391"/>
    </source>
</evidence>
<dbReference type="NCBIfam" id="NF004978">
    <property type="entry name" value="PRK06354.1"/>
    <property type="match status" value="1"/>
</dbReference>
<keyword evidence="15 18" id="KW-0324">Glycolysis</keyword>
<dbReference type="GO" id="GO:0016301">
    <property type="term" value="F:kinase activity"/>
    <property type="evidence" value="ECO:0007669"/>
    <property type="project" value="UniProtKB-KW"/>
</dbReference>
<dbReference type="InterPro" id="IPR036637">
    <property type="entry name" value="Phosphohistidine_dom_sf"/>
</dbReference>
<keyword evidence="11 18" id="KW-0418">Kinase</keyword>
<dbReference type="InterPro" id="IPR008279">
    <property type="entry name" value="PEP-util_enz_mobile_dom"/>
</dbReference>
<dbReference type="SUPFAM" id="SSF50800">
    <property type="entry name" value="PK beta-barrel domain-like"/>
    <property type="match status" value="1"/>
</dbReference>
<dbReference type="NCBIfam" id="NF004491">
    <property type="entry name" value="PRK05826.1"/>
    <property type="match status" value="1"/>
</dbReference>
<evidence type="ECO:0000256" key="11">
    <source>
        <dbReference type="ARBA" id="ARBA00022777"/>
    </source>
</evidence>
<evidence type="ECO:0000256" key="2">
    <source>
        <dbReference type="ARBA" id="ARBA00001958"/>
    </source>
</evidence>
<dbReference type="FunFam" id="2.40.33.10:FF:000001">
    <property type="entry name" value="Pyruvate kinase"/>
    <property type="match status" value="1"/>
</dbReference>
<evidence type="ECO:0000256" key="10">
    <source>
        <dbReference type="ARBA" id="ARBA00022741"/>
    </source>
</evidence>
<comment type="cofactor">
    <cofactor evidence="2">
        <name>K(+)</name>
        <dbReference type="ChEBI" id="CHEBI:29103"/>
    </cofactor>
</comment>
<dbReference type="Gene3D" id="3.20.20.60">
    <property type="entry name" value="Phosphoenolpyruvate-binding domains"/>
    <property type="match status" value="1"/>
</dbReference>
<evidence type="ECO:0000256" key="8">
    <source>
        <dbReference type="ARBA" id="ARBA00022679"/>
    </source>
</evidence>
<dbReference type="InterPro" id="IPR011037">
    <property type="entry name" value="Pyrv_Knase-like_insert_dom_sf"/>
</dbReference>
<comment type="catalytic activity">
    <reaction evidence="18">
        <text>pyruvate + ATP = phosphoenolpyruvate + ADP + H(+)</text>
        <dbReference type="Rhea" id="RHEA:18157"/>
        <dbReference type="ChEBI" id="CHEBI:15361"/>
        <dbReference type="ChEBI" id="CHEBI:15378"/>
        <dbReference type="ChEBI" id="CHEBI:30616"/>
        <dbReference type="ChEBI" id="CHEBI:58702"/>
        <dbReference type="ChEBI" id="CHEBI:456216"/>
        <dbReference type="EC" id="2.7.1.40"/>
    </reaction>
</comment>
<dbReference type="Gene3D" id="2.40.33.10">
    <property type="entry name" value="PK beta-barrel domain-like"/>
    <property type="match status" value="1"/>
</dbReference>
<keyword evidence="13 18" id="KW-0460">Magnesium</keyword>
<keyword evidence="8 18" id="KW-0808">Transferase</keyword>
<keyword evidence="23" id="KW-1185">Reference proteome</keyword>
<dbReference type="InterPro" id="IPR040442">
    <property type="entry name" value="Pyrv_kinase-like_dom_sf"/>
</dbReference>
<evidence type="ECO:0000256" key="5">
    <source>
        <dbReference type="ARBA" id="ARBA00008663"/>
    </source>
</evidence>
<dbReference type="InterPro" id="IPR036918">
    <property type="entry name" value="Pyrv_Knase_C_sf"/>
</dbReference>
<dbReference type="Pfam" id="PF00391">
    <property type="entry name" value="PEP-utilizers"/>
    <property type="match status" value="1"/>
</dbReference>
<dbReference type="SUPFAM" id="SSF52935">
    <property type="entry name" value="PK C-terminal domain-like"/>
    <property type="match status" value="1"/>
</dbReference>
<evidence type="ECO:0000256" key="7">
    <source>
        <dbReference type="ARBA" id="ARBA00018587"/>
    </source>
</evidence>
<keyword evidence="16 22" id="KW-0670">Pyruvate</keyword>
<dbReference type="Proteomes" id="UP000449710">
    <property type="component" value="Unassembled WGS sequence"/>
</dbReference>
<feature type="domain" description="Pyruvate kinase C-terminal" evidence="21">
    <location>
        <begin position="357"/>
        <end position="470"/>
    </location>
</feature>
<dbReference type="GO" id="GO:0000287">
    <property type="term" value="F:magnesium ion binding"/>
    <property type="evidence" value="ECO:0007669"/>
    <property type="project" value="UniProtKB-UniRule"/>
</dbReference>
<dbReference type="InterPro" id="IPR018209">
    <property type="entry name" value="Pyrv_Knase_AS"/>
</dbReference>
<dbReference type="GO" id="GO:0005524">
    <property type="term" value="F:ATP binding"/>
    <property type="evidence" value="ECO:0007669"/>
    <property type="project" value="UniProtKB-KW"/>
</dbReference>
<evidence type="ECO:0000256" key="9">
    <source>
        <dbReference type="ARBA" id="ARBA00022723"/>
    </source>
</evidence>
<dbReference type="PROSITE" id="PS00110">
    <property type="entry name" value="PYRUVATE_KINASE"/>
    <property type="match status" value="1"/>
</dbReference>
<evidence type="ECO:0000256" key="6">
    <source>
        <dbReference type="ARBA" id="ARBA00012142"/>
    </source>
</evidence>
<accession>A0AA43XI88</accession>
<evidence type="ECO:0000256" key="16">
    <source>
        <dbReference type="ARBA" id="ARBA00023317"/>
    </source>
</evidence>
<comment type="similarity">
    <text evidence="4">In the C-terminal section; belongs to the PEP-utilizing enzyme family.</text>
</comment>
<evidence type="ECO:0000256" key="18">
    <source>
        <dbReference type="RuleBase" id="RU000504"/>
    </source>
</evidence>
<keyword evidence="14" id="KW-0630">Potassium</keyword>
<dbReference type="PANTHER" id="PTHR11817">
    <property type="entry name" value="PYRUVATE KINASE"/>
    <property type="match status" value="1"/>
</dbReference>
<dbReference type="SUPFAM" id="SSF52009">
    <property type="entry name" value="Phosphohistidine domain"/>
    <property type="match status" value="1"/>
</dbReference>
<dbReference type="Pfam" id="PF02887">
    <property type="entry name" value="PK_C"/>
    <property type="match status" value="1"/>
</dbReference>
<dbReference type="InterPro" id="IPR015813">
    <property type="entry name" value="Pyrv/PenolPyrv_kinase-like_dom"/>
</dbReference>
<dbReference type="InterPro" id="IPR015806">
    <property type="entry name" value="Pyrv_Knase_insert_dom_sf"/>
</dbReference>
<organism evidence="22 23">
    <name type="scientific">Isachenkonia alkalipeptolytica</name>
    <dbReference type="NCBI Taxonomy" id="2565777"/>
    <lineage>
        <taxon>Bacteria</taxon>
        <taxon>Bacillati</taxon>
        <taxon>Bacillota</taxon>
        <taxon>Clostridia</taxon>
        <taxon>Eubacteriales</taxon>
        <taxon>Clostridiaceae</taxon>
        <taxon>Isachenkonia</taxon>
    </lineage>
</organism>
<evidence type="ECO:0000313" key="22">
    <source>
        <dbReference type="EMBL" id="NBG87308.1"/>
    </source>
</evidence>
<keyword evidence="12" id="KW-0067">ATP-binding</keyword>
<dbReference type="FunFam" id="3.20.20.60:FF:000001">
    <property type="entry name" value="Pyruvate kinase"/>
    <property type="match status" value="1"/>
</dbReference>
<keyword evidence="9" id="KW-0479">Metal-binding</keyword>
<evidence type="ECO:0000256" key="1">
    <source>
        <dbReference type="ARBA" id="ARBA00001946"/>
    </source>
</evidence>
<dbReference type="PRINTS" id="PR01050">
    <property type="entry name" value="PYRUVTKNASE"/>
</dbReference>
<dbReference type="GO" id="GO:0030955">
    <property type="term" value="F:potassium ion binding"/>
    <property type="evidence" value="ECO:0007669"/>
    <property type="project" value="UniProtKB-UniRule"/>
</dbReference>
<feature type="domain" description="Pyruvate kinase barrel" evidence="19">
    <location>
        <begin position="1"/>
        <end position="324"/>
    </location>
</feature>
<comment type="pathway">
    <text evidence="3 18">Carbohydrate degradation; glycolysis; pyruvate from D-glyceraldehyde 3-phosphate: step 5/5.</text>
</comment>
<dbReference type="InterPro" id="IPR015795">
    <property type="entry name" value="Pyrv_Knase_C"/>
</dbReference>